<protein>
    <submittedName>
        <fullName evidence="2">Uncharacterized protein</fullName>
    </submittedName>
</protein>
<name>A0A6C0F4T0_9ZZZZ</name>
<proteinExistence type="predicted"/>
<dbReference type="AlphaFoldDB" id="A0A6C0F4T0"/>
<feature type="compositionally biased region" description="Pro residues" evidence="1">
    <location>
        <begin position="53"/>
        <end position="65"/>
    </location>
</feature>
<sequence length="228" mass="27462">MKRYKSTKRNKTKQRRKTHKTRINKRRKTQKRRINNRRKYDMKGGMLKKPTIQPEPGPKPMPPSAPEIDPERGELISSFEEIRYRKLYLFSGSDDTLYMYMDVPRVEKPYYKSDVQSFIEDHRCNACELKMNECIIQYCKKDKYSSYYNDIILYRANFDKNNYLCCEESYKWIETNIYLFEGAFDYINSIYNIYEIDEWPAELAYPTVRNGSHTILPVIKERLESEAL</sequence>
<accession>A0A6C0F4T0</accession>
<evidence type="ECO:0000313" key="2">
    <source>
        <dbReference type="EMBL" id="QHT36696.1"/>
    </source>
</evidence>
<feature type="compositionally biased region" description="Basic residues" evidence="1">
    <location>
        <begin position="1"/>
        <end position="37"/>
    </location>
</feature>
<dbReference type="EMBL" id="MN738786">
    <property type="protein sequence ID" value="QHT36696.1"/>
    <property type="molecule type" value="Genomic_DNA"/>
</dbReference>
<organism evidence="2">
    <name type="scientific">viral metagenome</name>
    <dbReference type="NCBI Taxonomy" id="1070528"/>
    <lineage>
        <taxon>unclassified sequences</taxon>
        <taxon>metagenomes</taxon>
        <taxon>organismal metagenomes</taxon>
    </lineage>
</organism>
<feature type="region of interest" description="Disordered" evidence="1">
    <location>
        <begin position="1"/>
        <end position="68"/>
    </location>
</feature>
<reference evidence="2" key="1">
    <citation type="journal article" date="2020" name="Nature">
        <title>Giant virus diversity and host interactions through global metagenomics.</title>
        <authorList>
            <person name="Schulz F."/>
            <person name="Roux S."/>
            <person name="Paez-Espino D."/>
            <person name="Jungbluth S."/>
            <person name="Walsh D.A."/>
            <person name="Denef V.J."/>
            <person name="McMahon K.D."/>
            <person name="Konstantinidis K.T."/>
            <person name="Eloe-Fadrosh E.A."/>
            <person name="Kyrpides N.C."/>
            <person name="Woyke T."/>
        </authorList>
    </citation>
    <scope>NUCLEOTIDE SEQUENCE</scope>
    <source>
        <strain evidence="2">GVMAG-S-ERX555967-130</strain>
    </source>
</reference>
<evidence type="ECO:0000256" key="1">
    <source>
        <dbReference type="SAM" id="MobiDB-lite"/>
    </source>
</evidence>